<evidence type="ECO:0000259" key="8">
    <source>
        <dbReference type="PROSITE" id="PS50125"/>
    </source>
</evidence>
<dbReference type="EMBL" id="FONA01000009">
    <property type="protein sequence ID" value="SFE28415.1"/>
    <property type="molecule type" value="Genomic_DNA"/>
</dbReference>
<evidence type="ECO:0000256" key="6">
    <source>
        <dbReference type="ARBA" id="ARBA00023239"/>
    </source>
</evidence>
<dbReference type="STRING" id="385682.SAMN05444380_10942"/>
<dbReference type="InterPro" id="IPR001054">
    <property type="entry name" value="A/G_cyclase"/>
</dbReference>
<keyword evidence="10" id="KW-1185">Reference proteome</keyword>
<keyword evidence="5 7" id="KW-0472">Membrane</keyword>
<dbReference type="SUPFAM" id="SSF55073">
    <property type="entry name" value="Nucleotide cyclase"/>
    <property type="match status" value="1"/>
</dbReference>
<evidence type="ECO:0000256" key="3">
    <source>
        <dbReference type="ARBA" id="ARBA00022741"/>
    </source>
</evidence>
<feature type="transmembrane region" description="Helical" evidence="7">
    <location>
        <begin position="25"/>
        <end position="45"/>
    </location>
</feature>
<evidence type="ECO:0000256" key="4">
    <source>
        <dbReference type="ARBA" id="ARBA00022989"/>
    </source>
</evidence>
<dbReference type="PANTHER" id="PTHR11920">
    <property type="entry name" value="GUANYLYL CYCLASE"/>
    <property type="match status" value="1"/>
</dbReference>
<dbReference type="InterPro" id="IPR050401">
    <property type="entry name" value="Cyclic_nucleotide_synthase"/>
</dbReference>
<dbReference type="Pfam" id="PF00211">
    <property type="entry name" value="Guanylate_cyc"/>
    <property type="match status" value="1"/>
</dbReference>
<dbReference type="CDD" id="cd00077">
    <property type="entry name" value="HDc"/>
    <property type="match status" value="1"/>
</dbReference>
<evidence type="ECO:0000313" key="10">
    <source>
        <dbReference type="Proteomes" id="UP000181976"/>
    </source>
</evidence>
<accession>A0A1I1Z9N3</accession>
<dbReference type="Gene3D" id="3.30.70.1230">
    <property type="entry name" value="Nucleotide cyclase"/>
    <property type="match status" value="1"/>
</dbReference>
<dbReference type="Gene3D" id="1.10.3210.10">
    <property type="entry name" value="Hypothetical protein af1432"/>
    <property type="match status" value="1"/>
</dbReference>
<gene>
    <name evidence="9" type="ORF">SAMN05444380_10942</name>
</gene>
<dbReference type="SUPFAM" id="SSF109604">
    <property type="entry name" value="HD-domain/PDEase-like"/>
    <property type="match status" value="1"/>
</dbReference>
<dbReference type="PROSITE" id="PS50125">
    <property type="entry name" value="GUANYLATE_CYCLASE_2"/>
    <property type="match status" value="1"/>
</dbReference>
<dbReference type="Pfam" id="PF21447">
    <property type="entry name" value="Ppx-GppA_III"/>
    <property type="match status" value="1"/>
</dbReference>
<name>A0A1I1Z9N3_9BACT</name>
<dbReference type="InterPro" id="IPR048950">
    <property type="entry name" value="Ppx_GppA_C"/>
</dbReference>
<dbReference type="PANTHER" id="PTHR11920:SF335">
    <property type="entry name" value="GUANYLATE CYCLASE"/>
    <property type="match status" value="1"/>
</dbReference>
<sequence length="496" mass="57645">MTFFTRLYLYCSFKTYEVMILTLPFYYIGLAIVGIILIIGVVFLIRNYIHLCVERLTAERLELALKVKERARRIQAQYDTESIVYTHQGPKKKSRKYQKVTVLFADIQGFTRIVEQLNPEVLIDELDQLFFQFDAIVEKYGIEKIKTIGDAYMCAGGLPVKNSTNPIEVVLAALEMQQFMEELRRNKMIEHKDYWELRIGIHTGPVISGMVGRKKISFDIWGDTVNIASRMESSGMPGEINISGTTWQLVKEFFESQYRGKMPIKYKGETDMYFIKGIIPELSVDGEGKKPNELFKIKLQHIRFGDVEESVLNRLENELSEEFTYHNVKHTIDVVTQVEIIGRGEGVNEEEMLLLKTAALLHDSGFLVSYKNHEHYSMELAKEILQMYGYSDDQIEEINRLINVTRKEALPSNHLEAILKDADLDYLGRPDFIPISQNLYKEIQTFNGKMSLKEWNKKQINFIANHKYYTNTAKKLRQVKKEQQLMALKELLKEQP</sequence>
<evidence type="ECO:0000313" key="9">
    <source>
        <dbReference type="EMBL" id="SFE28415.1"/>
    </source>
</evidence>
<keyword evidence="6" id="KW-0456">Lyase</keyword>
<protein>
    <submittedName>
        <fullName evidence="9">Adenylate cyclase, class 3</fullName>
    </submittedName>
</protein>
<keyword evidence="2 7" id="KW-0812">Transmembrane</keyword>
<reference evidence="9 10" key="1">
    <citation type="submission" date="2016-10" db="EMBL/GenBank/DDBJ databases">
        <authorList>
            <person name="de Groot N.N."/>
        </authorList>
    </citation>
    <scope>NUCLEOTIDE SEQUENCE [LARGE SCALE GENOMIC DNA]</scope>
    <source>
        <strain evidence="9 10">DSM 19012</strain>
    </source>
</reference>
<dbReference type="GO" id="GO:0009190">
    <property type="term" value="P:cyclic nucleotide biosynthetic process"/>
    <property type="evidence" value="ECO:0007669"/>
    <property type="project" value="InterPro"/>
</dbReference>
<keyword evidence="3" id="KW-0547">Nucleotide-binding</keyword>
<evidence type="ECO:0000256" key="7">
    <source>
        <dbReference type="SAM" id="Phobius"/>
    </source>
</evidence>
<dbReference type="eggNOG" id="COG1418">
    <property type="taxonomic scope" value="Bacteria"/>
</dbReference>
<dbReference type="AlphaFoldDB" id="A0A1I1Z9N3"/>
<evidence type="ECO:0000256" key="2">
    <source>
        <dbReference type="ARBA" id="ARBA00022692"/>
    </source>
</evidence>
<dbReference type="InterPro" id="IPR029787">
    <property type="entry name" value="Nucleotide_cyclase"/>
</dbReference>
<evidence type="ECO:0000256" key="1">
    <source>
        <dbReference type="ARBA" id="ARBA00004370"/>
    </source>
</evidence>
<dbReference type="GO" id="GO:0000166">
    <property type="term" value="F:nucleotide binding"/>
    <property type="evidence" value="ECO:0007669"/>
    <property type="project" value="UniProtKB-KW"/>
</dbReference>
<dbReference type="InParanoid" id="A0A1I1Z9N3"/>
<evidence type="ECO:0000256" key="5">
    <source>
        <dbReference type="ARBA" id="ARBA00023136"/>
    </source>
</evidence>
<dbReference type="CDD" id="cd07302">
    <property type="entry name" value="CHD"/>
    <property type="match status" value="1"/>
</dbReference>
<comment type="subcellular location">
    <subcellularLocation>
        <location evidence="1">Membrane</location>
    </subcellularLocation>
</comment>
<dbReference type="Proteomes" id="UP000181976">
    <property type="component" value="Unassembled WGS sequence"/>
</dbReference>
<feature type="domain" description="Guanylate cyclase" evidence="8">
    <location>
        <begin position="101"/>
        <end position="232"/>
    </location>
</feature>
<organism evidence="9 10">
    <name type="scientific">Thermophagus xiamenensis</name>
    <dbReference type="NCBI Taxonomy" id="385682"/>
    <lineage>
        <taxon>Bacteria</taxon>
        <taxon>Pseudomonadati</taxon>
        <taxon>Bacteroidota</taxon>
        <taxon>Bacteroidia</taxon>
        <taxon>Marinilabiliales</taxon>
        <taxon>Marinilabiliaceae</taxon>
        <taxon>Thermophagus</taxon>
    </lineage>
</organism>
<dbReference type="InterPro" id="IPR003607">
    <property type="entry name" value="HD/PDEase_dom"/>
</dbReference>
<keyword evidence="4 7" id="KW-1133">Transmembrane helix</keyword>
<dbReference type="GO" id="GO:0016020">
    <property type="term" value="C:membrane"/>
    <property type="evidence" value="ECO:0007669"/>
    <property type="project" value="UniProtKB-SubCell"/>
</dbReference>
<dbReference type="SMART" id="SM00044">
    <property type="entry name" value="CYCc"/>
    <property type="match status" value="1"/>
</dbReference>
<proteinExistence type="predicted"/>
<dbReference type="eggNOG" id="COG2114">
    <property type="taxonomic scope" value="Bacteria"/>
</dbReference>
<dbReference type="GO" id="GO:0035556">
    <property type="term" value="P:intracellular signal transduction"/>
    <property type="evidence" value="ECO:0007669"/>
    <property type="project" value="InterPro"/>
</dbReference>
<dbReference type="GO" id="GO:0004016">
    <property type="term" value="F:adenylate cyclase activity"/>
    <property type="evidence" value="ECO:0007669"/>
    <property type="project" value="UniProtKB-ARBA"/>
</dbReference>